<gene>
    <name evidence="3" type="ORF">CFAM422_011117</name>
</gene>
<feature type="transmembrane region" description="Helical" evidence="2">
    <location>
        <begin position="226"/>
        <end position="249"/>
    </location>
</feature>
<evidence type="ECO:0000313" key="4">
    <source>
        <dbReference type="Proteomes" id="UP000801864"/>
    </source>
</evidence>
<evidence type="ECO:0008006" key="5">
    <source>
        <dbReference type="Google" id="ProtNLM"/>
    </source>
</evidence>
<evidence type="ECO:0000256" key="2">
    <source>
        <dbReference type="SAM" id="Phobius"/>
    </source>
</evidence>
<protein>
    <recommendedName>
        <fullName evidence="5">MARVEL domain-containing protein</fullName>
    </recommendedName>
</protein>
<reference evidence="3 4" key="1">
    <citation type="submission" date="2018-06" db="EMBL/GenBank/DDBJ databases">
        <title>Genome analysis of cellulolytic fungus Trichoderma lentiforme CFAM-422.</title>
        <authorList>
            <person name="Steindorff A.S."/>
            <person name="Formighieri E.F."/>
            <person name="Midorikawa G.E.O."/>
            <person name="Tamietti M.S."/>
            <person name="Ramos E.Z."/>
            <person name="Silva A.S."/>
            <person name="Bon E.P.S."/>
            <person name="Mendes T.D."/>
            <person name="Damaso M.C.T."/>
            <person name="Favaro L.C.L."/>
        </authorList>
    </citation>
    <scope>NUCLEOTIDE SEQUENCE [LARGE SCALE GENOMIC DNA]</scope>
    <source>
        <strain evidence="3 4">CFAM-422</strain>
    </source>
</reference>
<feature type="transmembrane region" description="Helical" evidence="2">
    <location>
        <begin position="124"/>
        <end position="146"/>
    </location>
</feature>
<evidence type="ECO:0000313" key="3">
    <source>
        <dbReference type="EMBL" id="KAF3060577.1"/>
    </source>
</evidence>
<evidence type="ECO:0000256" key="1">
    <source>
        <dbReference type="SAM" id="MobiDB-lite"/>
    </source>
</evidence>
<accession>A0A9P4X7H2</accession>
<proteinExistence type="predicted"/>
<feature type="non-terminal residue" evidence="3">
    <location>
        <position position="418"/>
    </location>
</feature>
<comment type="caution">
    <text evidence="3">The sequence shown here is derived from an EMBL/GenBank/DDBJ whole genome shotgun (WGS) entry which is preliminary data.</text>
</comment>
<keyword evidence="2" id="KW-1133">Transmembrane helix</keyword>
<feature type="transmembrane region" description="Helical" evidence="2">
    <location>
        <begin position="153"/>
        <end position="176"/>
    </location>
</feature>
<dbReference type="EMBL" id="QLNT01000023">
    <property type="protein sequence ID" value="KAF3060577.1"/>
    <property type="molecule type" value="Genomic_DNA"/>
</dbReference>
<sequence length="418" mass="45383">LISQISHFKSRLKKHTYKSNNSLLSLPRPSSVEPAKIQPFTKPPSPIPQYSKHLPLKTVKTTRPKLSLKTLSPAKMGSPPAFGALGAMFTTMRLLQAVSLISIIGLTGNFVAELVSSDFSTPSALVGTLVVACLATVYILISYILYWDHMLPLLVATAADTLCFIASIIVACVLGRPVSYLNCSAFPKKGNTGNFIYSLFANVKHSSSNTFEWVDPSKTSCYEIKAIWGLSIATSILFFMSAVAAICLWKRVKGGADRPASHGFSGVPPTPNVLRKARSLGTMAMSRAQHQDGRSLYDGDEDLDMNVPVPLFNNDRHPYFPPPPAAAKKTKRSRVRHPVEEMPPLPPLPAACITQRSPVPPVPPMPPSPPSSHLNVPLASPMSATSKTKRKTLLQHISGWWDLGLMEKRQTLVGGKSG</sequence>
<keyword evidence="2" id="KW-0472">Membrane</keyword>
<organism evidence="3 4">
    <name type="scientific">Trichoderma lentiforme</name>
    <dbReference type="NCBI Taxonomy" id="1567552"/>
    <lineage>
        <taxon>Eukaryota</taxon>
        <taxon>Fungi</taxon>
        <taxon>Dikarya</taxon>
        <taxon>Ascomycota</taxon>
        <taxon>Pezizomycotina</taxon>
        <taxon>Sordariomycetes</taxon>
        <taxon>Hypocreomycetidae</taxon>
        <taxon>Hypocreales</taxon>
        <taxon>Hypocreaceae</taxon>
        <taxon>Trichoderma</taxon>
    </lineage>
</organism>
<name>A0A9P4X7H2_9HYPO</name>
<feature type="region of interest" description="Disordered" evidence="1">
    <location>
        <begin position="314"/>
        <end position="374"/>
    </location>
</feature>
<feature type="transmembrane region" description="Helical" evidence="2">
    <location>
        <begin position="94"/>
        <end position="112"/>
    </location>
</feature>
<dbReference type="AlphaFoldDB" id="A0A9P4X7H2"/>
<feature type="compositionally biased region" description="Pro residues" evidence="1">
    <location>
        <begin position="358"/>
        <end position="370"/>
    </location>
</feature>
<keyword evidence="2" id="KW-0812">Transmembrane</keyword>
<dbReference type="Proteomes" id="UP000801864">
    <property type="component" value="Unassembled WGS sequence"/>
</dbReference>
<keyword evidence="4" id="KW-1185">Reference proteome</keyword>